<accession>A0A6J5LV45</accession>
<protein>
    <submittedName>
        <fullName evidence="1">Uncharacterized protein</fullName>
    </submittedName>
</protein>
<evidence type="ECO:0000313" key="1">
    <source>
        <dbReference type="EMBL" id="CAB4138474.1"/>
    </source>
</evidence>
<dbReference type="NCBIfam" id="NF038085">
    <property type="entry name" value="MSMEG_6728_fam"/>
    <property type="match status" value="1"/>
</dbReference>
<organism evidence="1">
    <name type="scientific">uncultured Caudovirales phage</name>
    <dbReference type="NCBI Taxonomy" id="2100421"/>
    <lineage>
        <taxon>Viruses</taxon>
        <taxon>Duplodnaviria</taxon>
        <taxon>Heunggongvirae</taxon>
        <taxon>Uroviricota</taxon>
        <taxon>Caudoviricetes</taxon>
        <taxon>Peduoviridae</taxon>
        <taxon>Maltschvirus</taxon>
        <taxon>Maltschvirus maltsch</taxon>
    </lineage>
</organism>
<gene>
    <name evidence="1" type="ORF">UFOVP331_60</name>
</gene>
<proteinExistence type="predicted"/>
<dbReference type="InterPro" id="IPR004260">
    <property type="entry name" value="Pyr-dimer_DNA_glycosylase"/>
</dbReference>
<dbReference type="Pfam" id="PF03013">
    <property type="entry name" value="Pyr_excise"/>
    <property type="match status" value="1"/>
</dbReference>
<dbReference type="EMBL" id="LR796345">
    <property type="protein sequence ID" value="CAB4138474.1"/>
    <property type="molecule type" value="Genomic_DNA"/>
</dbReference>
<reference evidence="1" key="1">
    <citation type="submission" date="2020-04" db="EMBL/GenBank/DDBJ databases">
        <authorList>
            <person name="Chiriac C."/>
            <person name="Salcher M."/>
            <person name="Ghai R."/>
            <person name="Kavagutti S V."/>
        </authorList>
    </citation>
    <scope>NUCLEOTIDE SEQUENCE</scope>
</reference>
<sequence>MQTFLPYPDFKKSLESLDNKRLGKQRVETYQLIAGLEGRLTKAGKPYSKGRVNHPISQMFRDNLPALKQYLNDSIDVWVARGKNNTMKKEVIEEEIVMPHWFGNEEFHRSHRANLLRKDAEYYAAHGWSDDSTLPYLWYDMNKNQWYHQHSGGKDKVYLEN</sequence>
<name>A0A6J5LV45_9CAUD</name>